<dbReference type="Gene3D" id="1.10.357.10">
    <property type="entry name" value="Tetracycline Repressor, domain 2"/>
    <property type="match status" value="1"/>
</dbReference>
<dbReference type="InterPro" id="IPR001647">
    <property type="entry name" value="HTH_TetR"/>
</dbReference>
<evidence type="ECO:0000256" key="1">
    <source>
        <dbReference type="ARBA" id="ARBA00023125"/>
    </source>
</evidence>
<proteinExistence type="predicted"/>
<dbReference type="PANTHER" id="PTHR43479">
    <property type="entry name" value="ACREF/ENVCD OPERON REPRESSOR-RELATED"/>
    <property type="match status" value="1"/>
</dbReference>
<comment type="caution">
    <text evidence="4">The sequence shown here is derived from an EMBL/GenBank/DDBJ whole genome shotgun (WGS) entry which is preliminary data.</text>
</comment>
<dbReference type="PANTHER" id="PTHR43479:SF11">
    <property type="entry name" value="ACREF_ENVCD OPERON REPRESSOR-RELATED"/>
    <property type="match status" value="1"/>
</dbReference>
<evidence type="ECO:0000313" key="4">
    <source>
        <dbReference type="EMBL" id="MEJ6399792.1"/>
    </source>
</evidence>
<feature type="domain" description="HTH tetR-type" evidence="3">
    <location>
        <begin position="2"/>
        <end position="62"/>
    </location>
</feature>
<dbReference type="PROSITE" id="PS50977">
    <property type="entry name" value="HTH_TETR_2"/>
    <property type="match status" value="1"/>
</dbReference>
<protein>
    <submittedName>
        <fullName evidence="4">TetR/AcrR family transcriptional regulator</fullName>
    </submittedName>
</protein>
<dbReference type="RefSeq" id="WP_339959631.1">
    <property type="nucleotide sequence ID" value="NZ_JAWMWH010000001.1"/>
</dbReference>
<evidence type="ECO:0000256" key="2">
    <source>
        <dbReference type="PROSITE-ProRule" id="PRU00335"/>
    </source>
</evidence>
<evidence type="ECO:0000313" key="5">
    <source>
        <dbReference type="Proteomes" id="UP001370590"/>
    </source>
</evidence>
<dbReference type="Proteomes" id="UP001370590">
    <property type="component" value="Unassembled WGS sequence"/>
</dbReference>
<accession>A0ABU8SKQ9</accession>
<dbReference type="InterPro" id="IPR050624">
    <property type="entry name" value="HTH-type_Tx_Regulator"/>
</dbReference>
<dbReference type="EMBL" id="JAWMWH010000001">
    <property type="protein sequence ID" value="MEJ6399792.1"/>
    <property type="molecule type" value="Genomic_DNA"/>
</dbReference>
<reference evidence="4 5" key="1">
    <citation type="submission" date="2023-10" db="EMBL/GenBank/DDBJ databases">
        <title>Nicoliella lavandulae sp. nov. isolated from Lavandula angustifolia flowers.</title>
        <authorList>
            <person name="Alcantara C."/>
            <person name="Zuniga M."/>
            <person name="Landete J.M."/>
            <person name="Monedero V."/>
        </authorList>
    </citation>
    <scope>NUCLEOTIDE SEQUENCE [LARGE SCALE GENOMIC DNA]</scope>
    <source>
        <strain evidence="4 5">Es01</strain>
    </source>
</reference>
<evidence type="ECO:0000259" key="3">
    <source>
        <dbReference type="PROSITE" id="PS50977"/>
    </source>
</evidence>
<gene>
    <name evidence="4" type="ORF">R4146_01130</name>
</gene>
<keyword evidence="1 2" id="KW-0238">DNA-binding</keyword>
<feature type="DNA-binding region" description="H-T-H motif" evidence="2">
    <location>
        <begin position="25"/>
        <end position="44"/>
    </location>
</feature>
<dbReference type="InterPro" id="IPR009057">
    <property type="entry name" value="Homeodomain-like_sf"/>
</dbReference>
<keyword evidence="5" id="KW-1185">Reference proteome</keyword>
<organism evidence="4 5">
    <name type="scientific">Nicoliella lavandulae</name>
    <dbReference type="NCBI Taxonomy" id="3082954"/>
    <lineage>
        <taxon>Bacteria</taxon>
        <taxon>Bacillati</taxon>
        <taxon>Bacillota</taxon>
        <taxon>Bacilli</taxon>
        <taxon>Lactobacillales</taxon>
        <taxon>Lactobacillaceae</taxon>
        <taxon>Nicoliella</taxon>
    </lineage>
</organism>
<dbReference type="SUPFAM" id="SSF46689">
    <property type="entry name" value="Homeodomain-like"/>
    <property type="match status" value="1"/>
</dbReference>
<sequence length="186" mass="22330">MIKSKDKIADALLILLETKKEYEITNNEIINKAGISKGTFYNHFSGKYEVGEYIFDREDNKIMDKINDYKEYFKTKNITSSVIIDIFAEHALPMIYRNRERLRILYKGSLSDRWKDFIEMRYIRFLKKCNFNVSYDDFDVRLAINYTLNIICLWISSPIPETPEKFQEHFKHLFNIKIKDILNLEK</sequence>
<dbReference type="Pfam" id="PF00440">
    <property type="entry name" value="TetR_N"/>
    <property type="match status" value="1"/>
</dbReference>
<name>A0ABU8SKQ9_9LACO</name>